<evidence type="ECO:0000313" key="2">
    <source>
        <dbReference type="Proteomes" id="UP000190367"/>
    </source>
</evidence>
<keyword evidence="2" id="KW-1185">Reference proteome</keyword>
<protein>
    <submittedName>
        <fullName evidence="1">Uncharacterized protein</fullName>
    </submittedName>
</protein>
<dbReference type="EMBL" id="FUWZ01000006">
    <property type="protein sequence ID" value="SKA43760.1"/>
    <property type="molecule type" value="Genomic_DNA"/>
</dbReference>
<evidence type="ECO:0000313" key="1">
    <source>
        <dbReference type="EMBL" id="SKA43760.1"/>
    </source>
</evidence>
<dbReference type="Proteomes" id="UP000190367">
    <property type="component" value="Unassembled WGS sequence"/>
</dbReference>
<dbReference type="AlphaFoldDB" id="A0A1T4TTJ8"/>
<name>A0A1T4TTJ8_9BACT</name>
<gene>
    <name evidence="1" type="ORF">SAMN04488128_106250</name>
</gene>
<sequence length="83" mass="10104">MEIYNIRHQDDIINFSLSCYCKEYRFPDYSVYSSPVAFRNDKGMPEIRTSVQVQNRSPEKTIQRSLEFIFFCDYCKKMHIFRK</sequence>
<organism evidence="1 2">
    <name type="scientific">Chitinophaga eiseniae</name>
    <dbReference type="NCBI Taxonomy" id="634771"/>
    <lineage>
        <taxon>Bacteria</taxon>
        <taxon>Pseudomonadati</taxon>
        <taxon>Bacteroidota</taxon>
        <taxon>Chitinophagia</taxon>
        <taxon>Chitinophagales</taxon>
        <taxon>Chitinophagaceae</taxon>
        <taxon>Chitinophaga</taxon>
    </lineage>
</organism>
<proteinExistence type="predicted"/>
<reference evidence="2" key="1">
    <citation type="submission" date="2017-02" db="EMBL/GenBank/DDBJ databases">
        <authorList>
            <person name="Varghese N."/>
            <person name="Submissions S."/>
        </authorList>
    </citation>
    <scope>NUCLEOTIDE SEQUENCE [LARGE SCALE GENOMIC DNA]</scope>
    <source>
        <strain evidence="2">DSM 22224</strain>
    </source>
</reference>
<accession>A0A1T4TTJ8</accession>
<dbReference type="STRING" id="634771.SAMN04488128_106250"/>